<evidence type="ECO:0000256" key="3">
    <source>
        <dbReference type="ARBA" id="ARBA00022553"/>
    </source>
</evidence>
<feature type="transmembrane region" description="Helical" evidence="7">
    <location>
        <begin position="26"/>
        <end position="47"/>
    </location>
</feature>
<keyword evidence="10" id="KW-1185">Reference proteome</keyword>
<organism evidence="9 10">
    <name type="scientific">Stakelama saccharophila</name>
    <dbReference type="NCBI Taxonomy" id="3075605"/>
    <lineage>
        <taxon>Bacteria</taxon>
        <taxon>Pseudomonadati</taxon>
        <taxon>Pseudomonadota</taxon>
        <taxon>Alphaproteobacteria</taxon>
        <taxon>Sphingomonadales</taxon>
        <taxon>Sphingomonadaceae</taxon>
        <taxon>Stakelama</taxon>
    </lineage>
</organism>
<dbReference type="InterPro" id="IPR004358">
    <property type="entry name" value="Sig_transdc_His_kin-like_C"/>
</dbReference>
<evidence type="ECO:0000256" key="6">
    <source>
        <dbReference type="SAM" id="Coils"/>
    </source>
</evidence>
<keyword evidence="7" id="KW-1133">Transmembrane helix</keyword>
<keyword evidence="7" id="KW-0472">Membrane</keyword>
<dbReference type="CDD" id="cd00082">
    <property type="entry name" value="HisKA"/>
    <property type="match status" value="1"/>
</dbReference>
<reference evidence="9 10" key="1">
    <citation type="submission" date="2023-09" db="EMBL/GenBank/DDBJ databases">
        <authorList>
            <person name="Rey-Velasco X."/>
        </authorList>
    </citation>
    <scope>NUCLEOTIDE SEQUENCE [LARGE SCALE GENOMIC DNA]</scope>
    <source>
        <strain evidence="9 10">W311</strain>
    </source>
</reference>
<feature type="transmembrane region" description="Helical" evidence="7">
    <location>
        <begin position="198"/>
        <end position="221"/>
    </location>
</feature>
<proteinExistence type="predicted"/>
<name>A0ABZ0BC74_9SPHN</name>
<evidence type="ECO:0000313" key="10">
    <source>
        <dbReference type="Proteomes" id="UP001302249"/>
    </source>
</evidence>
<evidence type="ECO:0000313" key="9">
    <source>
        <dbReference type="EMBL" id="WNO54958.1"/>
    </source>
</evidence>
<dbReference type="InterPro" id="IPR003661">
    <property type="entry name" value="HisK_dim/P_dom"/>
</dbReference>
<evidence type="ECO:0000256" key="7">
    <source>
        <dbReference type="SAM" id="Phobius"/>
    </source>
</evidence>
<keyword evidence="5" id="KW-0418">Kinase</keyword>
<evidence type="ECO:0000259" key="8">
    <source>
        <dbReference type="PROSITE" id="PS50109"/>
    </source>
</evidence>
<dbReference type="InterPro" id="IPR036890">
    <property type="entry name" value="HATPase_C_sf"/>
</dbReference>
<evidence type="ECO:0000256" key="5">
    <source>
        <dbReference type="ARBA" id="ARBA00022777"/>
    </source>
</evidence>
<accession>A0ABZ0BC74</accession>
<dbReference type="PROSITE" id="PS50109">
    <property type="entry name" value="HIS_KIN"/>
    <property type="match status" value="1"/>
</dbReference>
<dbReference type="Gene3D" id="3.30.565.10">
    <property type="entry name" value="Histidine kinase-like ATPase, C-terminal domain"/>
    <property type="match status" value="1"/>
</dbReference>
<feature type="domain" description="Histidine kinase" evidence="8">
    <location>
        <begin position="266"/>
        <end position="501"/>
    </location>
</feature>
<feature type="coiled-coil region" evidence="6">
    <location>
        <begin position="221"/>
        <end position="259"/>
    </location>
</feature>
<dbReference type="InterPro" id="IPR050351">
    <property type="entry name" value="BphY/WalK/GraS-like"/>
</dbReference>
<dbReference type="Pfam" id="PF00512">
    <property type="entry name" value="HisKA"/>
    <property type="match status" value="1"/>
</dbReference>
<dbReference type="EMBL" id="CP135076">
    <property type="protein sequence ID" value="WNO54958.1"/>
    <property type="molecule type" value="Genomic_DNA"/>
</dbReference>
<dbReference type="Proteomes" id="UP001302249">
    <property type="component" value="Chromosome"/>
</dbReference>
<keyword evidence="4" id="KW-0808">Transferase</keyword>
<dbReference type="SMART" id="SM00387">
    <property type="entry name" value="HATPase_c"/>
    <property type="match status" value="1"/>
</dbReference>
<gene>
    <name evidence="9" type="ORF">RPR59_06855</name>
</gene>
<dbReference type="SUPFAM" id="SSF55874">
    <property type="entry name" value="ATPase domain of HSP90 chaperone/DNA topoisomerase II/histidine kinase"/>
    <property type="match status" value="1"/>
</dbReference>
<dbReference type="Pfam" id="PF02518">
    <property type="entry name" value="HATPase_c"/>
    <property type="match status" value="1"/>
</dbReference>
<dbReference type="InterPro" id="IPR005467">
    <property type="entry name" value="His_kinase_dom"/>
</dbReference>
<dbReference type="Pfam" id="PF05227">
    <property type="entry name" value="CHASE3"/>
    <property type="match status" value="1"/>
</dbReference>
<dbReference type="InterPro" id="IPR003594">
    <property type="entry name" value="HATPase_dom"/>
</dbReference>
<protein>
    <recommendedName>
        <fullName evidence="2">histidine kinase</fullName>
        <ecNumber evidence="2">2.7.13.3</ecNumber>
    </recommendedName>
</protein>
<keyword evidence="7" id="KW-0812">Transmembrane</keyword>
<dbReference type="PANTHER" id="PTHR42878:SF15">
    <property type="entry name" value="BACTERIOPHYTOCHROME"/>
    <property type="match status" value="1"/>
</dbReference>
<dbReference type="CDD" id="cd19410">
    <property type="entry name" value="HK9-like_sensor"/>
    <property type="match status" value="1"/>
</dbReference>
<dbReference type="Gene3D" id="1.10.287.130">
    <property type="match status" value="1"/>
</dbReference>
<keyword evidence="3" id="KW-0597">Phosphoprotein</keyword>
<dbReference type="InterPro" id="IPR036097">
    <property type="entry name" value="HisK_dim/P_sf"/>
</dbReference>
<dbReference type="CDD" id="cd00075">
    <property type="entry name" value="HATPase"/>
    <property type="match status" value="1"/>
</dbReference>
<keyword evidence="6" id="KW-0175">Coiled coil</keyword>
<evidence type="ECO:0000256" key="4">
    <source>
        <dbReference type="ARBA" id="ARBA00022679"/>
    </source>
</evidence>
<dbReference type="InterPro" id="IPR007891">
    <property type="entry name" value="CHASE3"/>
</dbReference>
<dbReference type="SUPFAM" id="SSF47384">
    <property type="entry name" value="Homodimeric domain of signal transducing histidine kinase"/>
    <property type="match status" value="1"/>
</dbReference>
<sequence length="504" mass="55549">MTQSPAPGARARTALPTAVTLRSRPLVVLIVIGLLALVGALVAAVWVQNRSAADGDLVEHTLEVEARVNALSALNEQIETSRRGYLLQGDDIYRRHFVDAAAQVGPLIARIDEMTNDNGSQQARLNALRNLSEQRRAHLANVVALVKSGRRRLAVRAFGNDDSTAITRRFRAIVDEMLHEEQALLRDRNIRQRETLTTLYIVLAITAALIIAIAASVLVILGRASKALHASNAELERLNSNLEAEIDARTGELQRANQEIQRFAYIVSHDLRSPLVNVMGFTAELETARKDIAAYFDTLFEEHPDLASQEARRAVEEDLPEALEFIRTSTAKMDRLINAILQLSRQGQRRLAPEELAMGTLVEDIADSLHQRASTAGATITIEELPDIVSDRLAIEQIFSNVMENAVKYLSPDRAGEVTVRGRVEGARAVYEIEDNGRGIDQRDHGRIFELFRRSGAQDQPGEGLGLAYVRALIYRLGGAVEVESELDRGTTFRLSLPLAISAS</sequence>
<dbReference type="SMART" id="SM00388">
    <property type="entry name" value="HisKA"/>
    <property type="match status" value="1"/>
</dbReference>
<dbReference type="PRINTS" id="PR00344">
    <property type="entry name" value="BCTRLSENSOR"/>
</dbReference>
<dbReference type="RefSeq" id="WP_313918015.1">
    <property type="nucleotide sequence ID" value="NZ_CP135076.1"/>
</dbReference>
<dbReference type="EC" id="2.7.13.3" evidence="2"/>
<evidence type="ECO:0000256" key="2">
    <source>
        <dbReference type="ARBA" id="ARBA00012438"/>
    </source>
</evidence>
<evidence type="ECO:0000256" key="1">
    <source>
        <dbReference type="ARBA" id="ARBA00000085"/>
    </source>
</evidence>
<comment type="catalytic activity">
    <reaction evidence="1">
        <text>ATP + protein L-histidine = ADP + protein N-phospho-L-histidine.</text>
        <dbReference type="EC" id="2.7.13.3"/>
    </reaction>
</comment>
<dbReference type="PANTHER" id="PTHR42878">
    <property type="entry name" value="TWO-COMPONENT HISTIDINE KINASE"/>
    <property type="match status" value="1"/>
</dbReference>